<dbReference type="EMBL" id="BKCJ010271310">
    <property type="protein sequence ID" value="GEZ37436.1"/>
    <property type="molecule type" value="Genomic_DNA"/>
</dbReference>
<proteinExistence type="predicted"/>
<protein>
    <submittedName>
        <fullName evidence="1">Heat shock 70 kDa protein 15-like</fullName>
    </submittedName>
</protein>
<dbReference type="AlphaFoldDB" id="A0A699I973"/>
<comment type="caution">
    <text evidence="1">The sequence shown here is derived from an EMBL/GenBank/DDBJ whole genome shotgun (WGS) entry which is preliminary data.</text>
</comment>
<gene>
    <name evidence="1" type="ORF">Tci_509409</name>
</gene>
<accession>A0A699I973</accession>
<evidence type="ECO:0000313" key="1">
    <source>
        <dbReference type="EMBL" id="GEZ37436.1"/>
    </source>
</evidence>
<keyword evidence="1" id="KW-0346">Stress response</keyword>
<organism evidence="1">
    <name type="scientific">Tanacetum cinerariifolium</name>
    <name type="common">Dalmatian daisy</name>
    <name type="synonym">Chrysanthemum cinerariifolium</name>
    <dbReference type="NCBI Taxonomy" id="118510"/>
    <lineage>
        <taxon>Eukaryota</taxon>
        <taxon>Viridiplantae</taxon>
        <taxon>Streptophyta</taxon>
        <taxon>Embryophyta</taxon>
        <taxon>Tracheophyta</taxon>
        <taxon>Spermatophyta</taxon>
        <taxon>Magnoliopsida</taxon>
        <taxon>eudicotyledons</taxon>
        <taxon>Gunneridae</taxon>
        <taxon>Pentapetalae</taxon>
        <taxon>asterids</taxon>
        <taxon>campanulids</taxon>
        <taxon>Asterales</taxon>
        <taxon>Asteraceae</taxon>
        <taxon>Asteroideae</taxon>
        <taxon>Anthemideae</taxon>
        <taxon>Anthemidinae</taxon>
        <taxon>Tanacetum</taxon>
    </lineage>
</organism>
<reference evidence="1" key="1">
    <citation type="journal article" date="2019" name="Sci. Rep.">
        <title>Draft genome of Tanacetum cinerariifolium, the natural source of mosquito coil.</title>
        <authorList>
            <person name="Yamashiro T."/>
            <person name="Shiraishi A."/>
            <person name="Satake H."/>
            <person name="Nakayama K."/>
        </authorList>
    </citation>
    <scope>NUCLEOTIDE SEQUENCE</scope>
</reference>
<name>A0A699I973_TANCI</name>
<sequence length="183" mass="22145">MYMLQSWFIGHCFMQMCKRKWKKSLNYTHTKKESEKGVYITKLEALKKEGDPIEQCYKKYAERDFVVDQLINYITCYKQLTASIDPKYEHIDTNEKQKFKTSQAFHIVDENLGSGRRHMLWRVTHMTDMEKVIYSTWGNHVKVQPPKDNVEECIRLTDELKSYAYFSKRNDPKKINWRYLLRH</sequence>